<gene>
    <name evidence="3" type="ORF">A3J46_06250</name>
</gene>
<dbReference type="EMBL" id="MGJP01000068">
    <property type="protein sequence ID" value="OGN08120.1"/>
    <property type="molecule type" value="Genomic_DNA"/>
</dbReference>
<proteinExistence type="predicted"/>
<dbReference type="Gene3D" id="3.90.70.10">
    <property type="entry name" value="Cysteine proteinases"/>
    <property type="match status" value="1"/>
</dbReference>
<dbReference type="Proteomes" id="UP000177167">
    <property type="component" value="Unassembled WGS sequence"/>
</dbReference>
<keyword evidence="1" id="KW-0472">Membrane</keyword>
<keyword evidence="1" id="KW-0812">Transmembrane</keyword>
<dbReference type="PANTHER" id="PTHR37806:SF1">
    <property type="entry name" value="PEPTIDASE C39-LIKE DOMAIN-CONTAINING PROTEIN"/>
    <property type="match status" value="1"/>
</dbReference>
<dbReference type="PANTHER" id="PTHR37806">
    <property type="entry name" value="LMO0724 PROTEIN"/>
    <property type="match status" value="1"/>
</dbReference>
<evidence type="ECO:0000313" key="3">
    <source>
        <dbReference type="EMBL" id="OGN08120.1"/>
    </source>
</evidence>
<dbReference type="InterPro" id="IPR039564">
    <property type="entry name" value="Peptidase_C39-like"/>
</dbReference>
<name>A0A1F8F6D6_9BACT</name>
<feature type="domain" description="Peptidase C39-like" evidence="2">
    <location>
        <begin position="72"/>
        <end position="226"/>
    </location>
</feature>
<reference evidence="3 4" key="1">
    <citation type="journal article" date="2016" name="Nat. Commun.">
        <title>Thousands of microbial genomes shed light on interconnected biogeochemical processes in an aquifer system.</title>
        <authorList>
            <person name="Anantharaman K."/>
            <person name="Brown C.T."/>
            <person name="Hug L.A."/>
            <person name="Sharon I."/>
            <person name="Castelle C.J."/>
            <person name="Probst A.J."/>
            <person name="Thomas B.C."/>
            <person name="Singh A."/>
            <person name="Wilkins M.J."/>
            <person name="Karaoz U."/>
            <person name="Brodie E.L."/>
            <person name="Williams K.H."/>
            <person name="Hubbard S.S."/>
            <person name="Banfield J.F."/>
        </authorList>
    </citation>
    <scope>NUCLEOTIDE SEQUENCE [LARGE SCALE GENOMIC DNA]</scope>
</reference>
<evidence type="ECO:0000256" key="1">
    <source>
        <dbReference type="SAM" id="Phobius"/>
    </source>
</evidence>
<evidence type="ECO:0000259" key="2">
    <source>
        <dbReference type="Pfam" id="PF13529"/>
    </source>
</evidence>
<feature type="transmembrane region" description="Helical" evidence="1">
    <location>
        <begin position="16"/>
        <end position="37"/>
    </location>
</feature>
<organism evidence="3 4">
    <name type="scientific">Candidatus Yanofskybacteria bacterium RIFCSPHIGHO2_02_FULL_41_11</name>
    <dbReference type="NCBI Taxonomy" id="1802675"/>
    <lineage>
        <taxon>Bacteria</taxon>
        <taxon>Candidatus Yanofskyibacteriota</taxon>
    </lineage>
</organism>
<evidence type="ECO:0000313" key="4">
    <source>
        <dbReference type="Proteomes" id="UP000177167"/>
    </source>
</evidence>
<dbReference type="AlphaFoldDB" id="A0A1F8F6D6"/>
<comment type="caution">
    <text evidence="3">The sequence shown here is derived from an EMBL/GenBank/DDBJ whole genome shotgun (WGS) entry which is preliminary data.</text>
</comment>
<dbReference type="Pfam" id="PF13529">
    <property type="entry name" value="Peptidase_C39_2"/>
    <property type="match status" value="1"/>
</dbReference>
<keyword evidence="1" id="KW-1133">Transmembrane helix</keyword>
<protein>
    <recommendedName>
        <fullName evidence="2">Peptidase C39-like domain-containing protein</fullName>
    </recommendedName>
</protein>
<sequence>MGKFILMAKIHRHHINFGWVIFGLSSVIILVCLLWELNIINLPSDLVHYSRQLSGRVVINPGLTFELPLKFHRQEHSLSCELATLKMVLNYHGVEVSESEIIDKLPFDSTMRLGNIWGDPHLGFVGNIDGKMMGDGYGVYWEPIAAVASYWRGAKIIKNGLASDLAKHISEGRPVIVWGYLGRGQSVNWETSDGKKIYGVDGEHTRVVYGFRGSVEDPDGFMIMDPVYGPAYWEESKFMRNWEALGRHGVVVYP</sequence>
<accession>A0A1F8F6D6</accession>